<name>A0A0S3EV01_9SPHN</name>
<evidence type="ECO:0000313" key="3">
    <source>
        <dbReference type="Proteomes" id="UP000056968"/>
    </source>
</evidence>
<organism evidence="1 3">
    <name type="scientific">Sphingobium baderi</name>
    <dbReference type="NCBI Taxonomy" id="1332080"/>
    <lineage>
        <taxon>Bacteria</taxon>
        <taxon>Pseudomonadati</taxon>
        <taxon>Pseudomonadota</taxon>
        <taxon>Alphaproteobacteria</taxon>
        <taxon>Sphingomonadales</taxon>
        <taxon>Sphingomonadaceae</taxon>
        <taxon>Sphingobium</taxon>
    </lineage>
</organism>
<reference evidence="1 3" key="1">
    <citation type="submission" date="2015-11" db="EMBL/GenBank/DDBJ databases">
        <title>A Two-component Flavoprotein Monooxygenase System MeaXY Responsible for para-Hydroxylation of 2-Methyl-6-ethylaniline and 2,6-Diethylaniline in Sphingobium baderi DE-13.</title>
        <authorList>
            <person name="Cheng M."/>
            <person name="Meng Q."/>
            <person name="Yang Y."/>
            <person name="Chu C."/>
            <person name="Yan X."/>
            <person name="He J."/>
            <person name="Li S."/>
        </authorList>
    </citation>
    <scope>NUCLEOTIDE SEQUENCE [LARGE SCALE GENOMIC DNA]</scope>
    <source>
        <strain evidence="1 3">DE-13</strain>
    </source>
</reference>
<dbReference type="EMBL" id="CP013264">
    <property type="protein sequence ID" value="ALR19668.1"/>
    <property type="molecule type" value="Genomic_DNA"/>
</dbReference>
<dbReference type="RefSeq" id="WP_062061368.1">
    <property type="nucleotide sequence ID" value="NZ_CP013264.1"/>
</dbReference>
<dbReference type="STRING" id="1332080.ATN00_01870"/>
<sequence length="81" mass="8662">MTREDVIAIAGSLEDRFIVEILDAGGDRADLIEAVARARGEPLDFPAAPRPMSATVSRLCEILETADTAVADPLELKDGRP</sequence>
<dbReference type="EMBL" id="CP013264">
    <property type="protein sequence ID" value="ALR19239.1"/>
    <property type="molecule type" value="Genomic_DNA"/>
</dbReference>
<proteinExistence type="predicted"/>
<protein>
    <submittedName>
        <fullName evidence="1">Uncharacterized protein</fullName>
    </submittedName>
</protein>
<dbReference type="AlphaFoldDB" id="A0A0S3EV01"/>
<gene>
    <name evidence="1" type="ORF">ATN00_01870</name>
    <name evidence="2" type="ORF">ATN00_04455</name>
</gene>
<keyword evidence="3" id="KW-1185">Reference proteome</keyword>
<dbReference type="KEGG" id="sbd:ATN00_04455"/>
<dbReference type="KEGG" id="sbd:ATN00_01870"/>
<evidence type="ECO:0000313" key="1">
    <source>
        <dbReference type="EMBL" id="ALR19239.1"/>
    </source>
</evidence>
<dbReference type="Proteomes" id="UP000056968">
    <property type="component" value="Chromosome"/>
</dbReference>
<dbReference type="OrthoDB" id="7595625at2"/>
<evidence type="ECO:0000313" key="2">
    <source>
        <dbReference type="EMBL" id="ALR19668.1"/>
    </source>
</evidence>
<accession>A0A0S3EV01</accession>